<dbReference type="AlphaFoldDB" id="A0A8S3RH39"/>
<dbReference type="Pfam" id="PF00386">
    <property type="entry name" value="C1q"/>
    <property type="match status" value="2"/>
</dbReference>
<dbReference type="Gene3D" id="2.60.120.40">
    <property type="match status" value="2"/>
</dbReference>
<protein>
    <submittedName>
        <fullName evidence="7">C1QL</fullName>
    </submittedName>
</protein>
<evidence type="ECO:0000313" key="8">
    <source>
        <dbReference type="Proteomes" id="UP000683360"/>
    </source>
</evidence>
<keyword evidence="3" id="KW-0732">Signal</keyword>
<dbReference type="GO" id="GO:0005576">
    <property type="term" value="C:extracellular region"/>
    <property type="evidence" value="ECO:0007669"/>
    <property type="project" value="UniProtKB-SubCell"/>
</dbReference>
<dbReference type="EMBL" id="CAJPWZ010000949">
    <property type="protein sequence ID" value="CAG2204405.1"/>
    <property type="molecule type" value="Genomic_DNA"/>
</dbReference>
<feature type="region of interest" description="Disordered" evidence="5">
    <location>
        <begin position="223"/>
        <end position="245"/>
    </location>
</feature>
<feature type="coiled-coil region" evidence="4">
    <location>
        <begin position="8"/>
        <end position="42"/>
    </location>
</feature>
<comment type="subcellular location">
    <subcellularLocation>
        <location evidence="1">Secreted</location>
    </subcellularLocation>
</comment>
<dbReference type="InterPro" id="IPR001073">
    <property type="entry name" value="C1q_dom"/>
</dbReference>
<reference evidence="7" key="1">
    <citation type="submission" date="2021-03" db="EMBL/GenBank/DDBJ databases">
        <authorList>
            <person name="Bekaert M."/>
        </authorList>
    </citation>
    <scope>NUCLEOTIDE SEQUENCE</scope>
</reference>
<gene>
    <name evidence="7" type="ORF">MEDL_18853</name>
</gene>
<keyword evidence="2" id="KW-0964">Secreted</keyword>
<feature type="domain" description="C1q" evidence="6">
    <location>
        <begin position="262"/>
        <end position="346"/>
    </location>
</feature>
<dbReference type="InterPro" id="IPR008983">
    <property type="entry name" value="Tumour_necrosis_fac-like_dom"/>
</dbReference>
<proteinExistence type="predicted"/>
<comment type="caution">
    <text evidence="7">The sequence shown here is derived from an EMBL/GenBank/DDBJ whole genome shotgun (WGS) entry which is preliminary data.</text>
</comment>
<feature type="compositionally biased region" description="Polar residues" evidence="5">
    <location>
        <begin position="230"/>
        <end position="245"/>
    </location>
</feature>
<organism evidence="7 8">
    <name type="scientific">Mytilus edulis</name>
    <name type="common">Blue mussel</name>
    <dbReference type="NCBI Taxonomy" id="6550"/>
    <lineage>
        <taxon>Eukaryota</taxon>
        <taxon>Metazoa</taxon>
        <taxon>Spiralia</taxon>
        <taxon>Lophotrochozoa</taxon>
        <taxon>Mollusca</taxon>
        <taxon>Bivalvia</taxon>
        <taxon>Autobranchia</taxon>
        <taxon>Pteriomorphia</taxon>
        <taxon>Mytilida</taxon>
        <taxon>Mytiloidea</taxon>
        <taxon>Mytilidae</taxon>
        <taxon>Mytilinae</taxon>
        <taxon>Mytilus</taxon>
    </lineage>
</organism>
<dbReference type="PANTHER" id="PTHR22923">
    <property type="entry name" value="CEREBELLIN-RELATED"/>
    <property type="match status" value="1"/>
</dbReference>
<dbReference type="PANTHER" id="PTHR22923:SF116">
    <property type="entry name" value="C1Q DOMAIN-CONTAINING PROTEIN"/>
    <property type="match status" value="1"/>
</dbReference>
<feature type="domain" description="C1q" evidence="6">
    <location>
        <begin position="111"/>
        <end position="165"/>
    </location>
</feature>
<evidence type="ECO:0000256" key="1">
    <source>
        <dbReference type="ARBA" id="ARBA00004613"/>
    </source>
</evidence>
<dbReference type="PROSITE" id="PS50871">
    <property type="entry name" value="C1Q"/>
    <property type="match status" value="2"/>
</dbReference>
<evidence type="ECO:0000259" key="6">
    <source>
        <dbReference type="PROSITE" id="PS50871"/>
    </source>
</evidence>
<evidence type="ECO:0000256" key="2">
    <source>
        <dbReference type="ARBA" id="ARBA00022525"/>
    </source>
</evidence>
<dbReference type="OrthoDB" id="6368610at2759"/>
<dbReference type="InterPro" id="IPR050822">
    <property type="entry name" value="Cerebellin_Synaptic_Org"/>
</dbReference>
<dbReference type="Proteomes" id="UP000683360">
    <property type="component" value="Unassembled WGS sequence"/>
</dbReference>
<evidence type="ECO:0000256" key="3">
    <source>
        <dbReference type="ARBA" id="ARBA00022729"/>
    </source>
</evidence>
<accession>A0A8S3RH39</accession>
<dbReference type="SUPFAM" id="SSF49842">
    <property type="entry name" value="TNF-like"/>
    <property type="match status" value="2"/>
</dbReference>
<sequence>MFLFEKEFDQMKTENKQLQMENKRLRESISDISQTIEELKREKDARVLTNGNQSVSSSGNWQETVVKCWLLCLFLNGTDLLDLEAANTKGLTRLTCKSRKRPLALTYPSSVQQTKIAFTAALTHDIRLGELQPVEYDKVISNIGNAFDARHGHFTAPVKGVYILSGSILNVKGVLKILKTDLEQLKKNFTGLSTTVAELKKENAQLKTTCKCGATTTNASNVDAKKPAPNISSTKPTPKNASTVSSKKTVVPAAATTEAPAQVSKVVGFTAALTKIISLGEHQPVEYDKVLTNEGKAFDKRHGHFIAPVKGLYILSATIINIEKKEMHMEMVKKRSSTRRFLRRSG</sequence>
<evidence type="ECO:0000256" key="4">
    <source>
        <dbReference type="SAM" id="Coils"/>
    </source>
</evidence>
<keyword evidence="4" id="KW-0175">Coiled coil</keyword>
<name>A0A8S3RH39_MYTED</name>
<keyword evidence="8" id="KW-1185">Reference proteome</keyword>
<evidence type="ECO:0000256" key="5">
    <source>
        <dbReference type="SAM" id="MobiDB-lite"/>
    </source>
</evidence>
<feature type="coiled-coil region" evidence="4">
    <location>
        <begin position="168"/>
        <end position="202"/>
    </location>
</feature>
<evidence type="ECO:0000313" key="7">
    <source>
        <dbReference type="EMBL" id="CAG2204405.1"/>
    </source>
</evidence>